<feature type="domain" description="EthD" evidence="2">
    <location>
        <begin position="19"/>
        <end position="118"/>
    </location>
</feature>
<dbReference type="AlphaFoldDB" id="A0A6A6NR12"/>
<gene>
    <name evidence="3" type="ORF">BDY21DRAFT_354343</name>
</gene>
<sequence>MAPKKETVLKLTSMRYRAPGVTEEEFHDFASRKHAPLAAVIQARHGALKAAQYHTPSSARQLMKDKFPFVVRPGFTIDDHDIQISFWVRSTDTMLAILTDPDFQALVTGEDELKLADQDRGTLVTGWEEVYVEDGKVVNVEDGECMYGTYAERSACLRAGGAQGPNELPF</sequence>
<dbReference type="OrthoDB" id="3183782at2759"/>
<dbReference type="Pfam" id="PF07110">
    <property type="entry name" value="EthD"/>
    <property type="match status" value="1"/>
</dbReference>
<keyword evidence="4" id="KW-1185">Reference proteome</keyword>
<accession>A0A6A6NR12</accession>
<dbReference type="Gene3D" id="3.30.70.100">
    <property type="match status" value="1"/>
</dbReference>
<dbReference type="SUPFAM" id="SSF54909">
    <property type="entry name" value="Dimeric alpha+beta barrel"/>
    <property type="match status" value="1"/>
</dbReference>
<reference evidence="3" key="1">
    <citation type="journal article" date="2020" name="Stud. Mycol.">
        <title>101 Dothideomycetes genomes: a test case for predicting lifestyles and emergence of pathogens.</title>
        <authorList>
            <person name="Haridas S."/>
            <person name="Albert R."/>
            <person name="Binder M."/>
            <person name="Bloem J."/>
            <person name="Labutti K."/>
            <person name="Salamov A."/>
            <person name="Andreopoulos B."/>
            <person name="Baker S."/>
            <person name="Barry K."/>
            <person name="Bills G."/>
            <person name="Bluhm B."/>
            <person name="Cannon C."/>
            <person name="Castanera R."/>
            <person name="Culley D."/>
            <person name="Daum C."/>
            <person name="Ezra D."/>
            <person name="Gonzalez J."/>
            <person name="Henrissat B."/>
            <person name="Kuo A."/>
            <person name="Liang C."/>
            <person name="Lipzen A."/>
            <person name="Lutzoni F."/>
            <person name="Magnuson J."/>
            <person name="Mondo S."/>
            <person name="Nolan M."/>
            <person name="Ohm R."/>
            <person name="Pangilinan J."/>
            <person name="Park H.-J."/>
            <person name="Ramirez L."/>
            <person name="Alfaro M."/>
            <person name="Sun H."/>
            <person name="Tritt A."/>
            <person name="Yoshinaga Y."/>
            <person name="Zwiers L.-H."/>
            <person name="Turgeon B."/>
            <person name="Goodwin S."/>
            <person name="Spatafora J."/>
            <person name="Crous P."/>
            <person name="Grigoriev I."/>
        </authorList>
    </citation>
    <scope>NUCLEOTIDE SEQUENCE</scope>
    <source>
        <strain evidence="3">ATCC 16933</strain>
    </source>
</reference>
<dbReference type="GO" id="GO:0016491">
    <property type="term" value="F:oxidoreductase activity"/>
    <property type="evidence" value="ECO:0007669"/>
    <property type="project" value="InterPro"/>
</dbReference>
<name>A0A6A6NR12_9PEZI</name>
<dbReference type="Proteomes" id="UP000799766">
    <property type="component" value="Unassembled WGS sequence"/>
</dbReference>
<comment type="similarity">
    <text evidence="1">Belongs to the tpcK family.</text>
</comment>
<proteinExistence type="inferred from homology"/>
<evidence type="ECO:0000259" key="2">
    <source>
        <dbReference type="Pfam" id="PF07110"/>
    </source>
</evidence>
<evidence type="ECO:0000313" key="4">
    <source>
        <dbReference type="Proteomes" id="UP000799766"/>
    </source>
</evidence>
<organism evidence="3 4">
    <name type="scientific">Lineolata rhizophorae</name>
    <dbReference type="NCBI Taxonomy" id="578093"/>
    <lineage>
        <taxon>Eukaryota</taxon>
        <taxon>Fungi</taxon>
        <taxon>Dikarya</taxon>
        <taxon>Ascomycota</taxon>
        <taxon>Pezizomycotina</taxon>
        <taxon>Dothideomycetes</taxon>
        <taxon>Dothideomycetes incertae sedis</taxon>
        <taxon>Lineolatales</taxon>
        <taxon>Lineolataceae</taxon>
        <taxon>Lineolata</taxon>
    </lineage>
</organism>
<protein>
    <recommendedName>
        <fullName evidence="2">EthD domain-containing protein</fullName>
    </recommendedName>
</protein>
<evidence type="ECO:0000256" key="1">
    <source>
        <dbReference type="ARBA" id="ARBA00005986"/>
    </source>
</evidence>
<dbReference type="InterPro" id="IPR009799">
    <property type="entry name" value="EthD_dom"/>
</dbReference>
<dbReference type="EMBL" id="MU001694">
    <property type="protein sequence ID" value="KAF2453854.1"/>
    <property type="molecule type" value="Genomic_DNA"/>
</dbReference>
<evidence type="ECO:0000313" key="3">
    <source>
        <dbReference type="EMBL" id="KAF2453854.1"/>
    </source>
</evidence>
<dbReference type="InterPro" id="IPR011008">
    <property type="entry name" value="Dimeric_a/b-barrel"/>
</dbReference>